<dbReference type="RefSeq" id="WP_133817615.1">
    <property type="nucleotide sequence ID" value="NZ_SNZH01000003.1"/>
</dbReference>
<evidence type="ECO:0000313" key="3">
    <source>
        <dbReference type="Proteomes" id="UP000295293"/>
    </source>
</evidence>
<feature type="compositionally biased region" description="Pro residues" evidence="1">
    <location>
        <begin position="75"/>
        <end position="89"/>
    </location>
</feature>
<evidence type="ECO:0000313" key="2">
    <source>
        <dbReference type="EMBL" id="TDR46472.1"/>
    </source>
</evidence>
<keyword evidence="3" id="KW-1185">Reference proteome</keyword>
<dbReference type="AlphaFoldDB" id="A0A4R6Z493"/>
<protein>
    <submittedName>
        <fullName evidence="2">Uncharacterized protein</fullName>
    </submittedName>
</protein>
<accession>A0A4R6Z493</accession>
<dbReference type="OrthoDB" id="5981644at2"/>
<sequence>MNPVRRGFAGIGLPGIWAVLVCMTLPACGGNADAPASAAKKADDSSTKVVPADAGSATAASAESATAPLPATVASPPPAPPPSGPPAGAPIPVAAEKPAGKSLGTGTLSYPDDFQIELLVDRILGRNPPFDDWAAAAVSRREADEFTDRERLLAEARKPFEAMFAATADIGVLRLRLRSQFSQYDADRKIYYLTAFSPGNTLTFRSGKYSGEQVTLQLDNLSQAQAWPMEPAAAQALLKRHPGRTVSLDVTVDLTGAQMRSSGPQLNGRIRTFDIHGNDQLITTREL</sequence>
<dbReference type="EMBL" id="SNZH01000003">
    <property type="protein sequence ID" value="TDR46472.1"/>
    <property type="molecule type" value="Genomic_DNA"/>
</dbReference>
<reference evidence="2 3" key="1">
    <citation type="submission" date="2019-03" db="EMBL/GenBank/DDBJ databases">
        <title>Genomic Encyclopedia of Type Strains, Phase IV (KMG-IV): sequencing the most valuable type-strain genomes for metagenomic binning, comparative biology and taxonomic classification.</title>
        <authorList>
            <person name="Goeker M."/>
        </authorList>
    </citation>
    <scope>NUCLEOTIDE SEQUENCE [LARGE SCALE GENOMIC DNA]</scope>
    <source>
        <strain evidence="2 3">DSM 21667</strain>
    </source>
</reference>
<comment type="caution">
    <text evidence="2">The sequence shown here is derived from an EMBL/GenBank/DDBJ whole genome shotgun (WGS) entry which is preliminary data.</text>
</comment>
<evidence type="ECO:0000256" key="1">
    <source>
        <dbReference type="SAM" id="MobiDB-lite"/>
    </source>
</evidence>
<gene>
    <name evidence="2" type="ORF">DFR29_1033</name>
</gene>
<feature type="compositionally biased region" description="Low complexity" evidence="1">
    <location>
        <begin position="47"/>
        <end position="74"/>
    </location>
</feature>
<proteinExistence type="predicted"/>
<feature type="region of interest" description="Disordered" evidence="1">
    <location>
        <begin position="33"/>
        <end position="98"/>
    </location>
</feature>
<dbReference type="Proteomes" id="UP000295293">
    <property type="component" value="Unassembled WGS sequence"/>
</dbReference>
<name>A0A4R6Z493_9GAMM</name>
<organism evidence="2 3">
    <name type="scientific">Tahibacter aquaticus</name>
    <dbReference type="NCBI Taxonomy" id="520092"/>
    <lineage>
        <taxon>Bacteria</taxon>
        <taxon>Pseudomonadati</taxon>
        <taxon>Pseudomonadota</taxon>
        <taxon>Gammaproteobacteria</taxon>
        <taxon>Lysobacterales</taxon>
        <taxon>Rhodanobacteraceae</taxon>
        <taxon>Tahibacter</taxon>
    </lineage>
</organism>